<sequence length="45" mass="5383">MVNEAPDNPDKDPRQGLEHYRARPRERNERGYWKLLECLHVPKPA</sequence>
<accession>H8YZE1</accession>
<name>H8YZE1_9GAMM</name>
<keyword evidence="3" id="KW-1185">Reference proteome</keyword>
<gene>
    <name evidence="2" type="ORF">Thi970DRAFT_02312</name>
</gene>
<proteinExistence type="predicted"/>
<dbReference type="Proteomes" id="UP000002964">
    <property type="component" value="Unassembled WGS sequence"/>
</dbReference>
<dbReference type="HOGENOM" id="CLU_3206432_0_0_6"/>
<protein>
    <submittedName>
        <fullName evidence="2">Uncharacterized protein</fullName>
    </submittedName>
</protein>
<organism evidence="2 3">
    <name type="scientific">Thiorhodovibrio frisius</name>
    <dbReference type="NCBI Taxonomy" id="631362"/>
    <lineage>
        <taxon>Bacteria</taxon>
        <taxon>Pseudomonadati</taxon>
        <taxon>Pseudomonadota</taxon>
        <taxon>Gammaproteobacteria</taxon>
        <taxon>Chromatiales</taxon>
        <taxon>Chromatiaceae</taxon>
        <taxon>Thiorhodovibrio</taxon>
    </lineage>
</organism>
<reference evidence="2 3" key="2">
    <citation type="submission" date="2011-11" db="EMBL/GenBank/DDBJ databases">
        <authorList>
            <consortium name="US DOE Joint Genome Institute"/>
            <person name="Lucas S."/>
            <person name="Han J."/>
            <person name="Lapidus A."/>
            <person name="Cheng J.-F."/>
            <person name="Goodwin L."/>
            <person name="Pitluck S."/>
            <person name="Peters L."/>
            <person name="Ovchinnikova G."/>
            <person name="Zhang X."/>
            <person name="Detter J.C."/>
            <person name="Han C."/>
            <person name="Tapia R."/>
            <person name="Land M."/>
            <person name="Hauser L."/>
            <person name="Kyrpides N."/>
            <person name="Ivanova N."/>
            <person name="Pagani I."/>
            <person name="Vogl K."/>
            <person name="Liu Z."/>
            <person name="Overmann J."/>
            <person name="Frigaard N.-U."/>
            <person name="Bryant D."/>
            <person name="Woyke T."/>
        </authorList>
    </citation>
    <scope>NUCLEOTIDE SEQUENCE [LARGE SCALE GENOMIC DNA]</scope>
    <source>
        <strain evidence="2 3">970</strain>
    </source>
</reference>
<feature type="region of interest" description="Disordered" evidence="1">
    <location>
        <begin position="1"/>
        <end position="25"/>
    </location>
</feature>
<reference evidence="3" key="1">
    <citation type="submission" date="2011-06" db="EMBL/GenBank/DDBJ databases">
        <authorList>
            <consortium name="US DOE Joint Genome Institute (JGI-PGF)"/>
            <person name="Lucas S."/>
            <person name="Han J."/>
            <person name="Lapidus A."/>
            <person name="Cheng J.-F."/>
            <person name="Goodwin L."/>
            <person name="Pitluck S."/>
            <person name="Peters L."/>
            <person name="Land M.L."/>
            <person name="Hauser L."/>
            <person name="Vogl K."/>
            <person name="Liu Z."/>
            <person name="Overmann J."/>
            <person name="Frigaard N.-U."/>
            <person name="Bryant D.A."/>
            <person name="Woyke T.J."/>
        </authorList>
    </citation>
    <scope>NUCLEOTIDE SEQUENCE [LARGE SCALE GENOMIC DNA]</scope>
    <source>
        <strain evidence="3">970</strain>
    </source>
</reference>
<dbReference type="AlphaFoldDB" id="H8YZE1"/>
<evidence type="ECO:0000256" key="1">
    <source>
        <dbReference type="SAM" id="MobiDB-lite"/>
    </source>
</evidence>
<feature type="compositionally biased region" description="Basic and acidic residues" evidence="1">
    <location>
        <begin position="8"/>
        <end position="25"/>
    </location>
</feature>
<evidence type="ECO:0000313" key="3">
    <source>
        <dbReference type="Proteomes" id="UP000002964"/>
    </source>
</evidence>
<dbReference type="EMBL" id="JH603169">
    <property type="protein sequence ID" value="EIC22068.1"/>
    <property type="molecule type" value="Genomic_DNA"/>
</dbReference>
<evidence type="ECO:0000313" key="2">
    <source>
        <dbReference type="EMBL" id="EIC22068.1"/>
    </source>
</evidence>